<dbReference type="InterPro" id="IPR050556">
    <property type="entry name" value="Type_II_TA_system_RNase"/>
</dbReference>
<feature type="domain" description="PIN" evidence="8">
    <location>
        <begin position="5"/>
        <end position="126"/>
    </location>
</feature>
<dbReference type="GO" id="GO:0046872">
    <property type="term" value="F:metal ion binding"/>
    <property type="evidence" value="ECO:0007669"/>
    <property type="project" value="UniProtKB-KW"/>
</dbReference>
<dbReference type="EMBL" id="CP042433">
    <property type="protein sequence ID" value="QEC55473.1"/>
    <property type="molecule type" value="Genomic_DNA"/>
</dbReference>
<keyword evidence="2" id="KW-1277">Toxin-antitoxin system</keyword>
<evidence type="ECO:0000256" key="6">
    <source>
        <dbReference type="ARBA" id="ARBA00022842"/>
    </source>
</evidence>
<dbReference type="PANTHER" id="PTHR33653:SF1">
    <property type="entry name" value="RIBONUCLEASE VAPC2"/>
    <property type="match status" value="1"/>
</dbReference>
<keyword evidence="4" id="KW-0479">Metal-binding</keyword>
<evidence type="ECO:0000256" key="1">
    <source>
        <dbReference type="ARBA" id="ARBA00001946"/>
    </source>
</evidence>
<dbReference type="RefSeq" id="WP_146784239.1">
    <property type="nucleotide sequence ID" value="NZ_BAABIO010000002.1"/>
</dbReference>
<evidence type="ECO:0000256" key="5">
    <source>
        <dbReference type="ARBA" id="ARBA00022801"/>
    </source>
</evidence>
<evidence type="ECO:0000313" key="10">
    <source>
        <dbReference type="Proteomes" id="UP000321204"/>
    </source>
</evidence>
<evidence type="ECO:0000313" key="9">
    <source>
        <dbReference type="EMBL" id="QEC55473.1"/>
    </source>
</evidence>
<accession>A0A5B8UG50</accession>
<keyword evidence="5" id="KW-0378">Hydrolase</keyword>
<dbReference type="Proteomes" id="UP000321204">
    <property type="component" value="Chromosome"/>
</dbReference>
<organism evidence="9 10">
    <name type="scientific">Flavisolibacter ginsenosidimutans</name>
    <dbReference type="NCBI Taxonomy" id="661481"/>
    <lineage>
        <taxon>Bacteria</taxon>
        <taxon>Pseudomonadati</taxon>
        <taxon>Bacteroidota</taxon>
        <taxon>Chitinophagia</taxon>
        <taxon>Chitinophagales</taxon>
        <taxon>Chitinophagaceae</taxon>
        <taxon>Flavisolibacter</taxon>
    </lineage>
</organism>
<comment type="similarity">
    <text evidence="7">Belongs to the PINc/VapC protein family.</text>
</comment>
<dbReference type="InterPro" id="IPR002716">
    <property type="entry name" value="PIN_dom"/>
</dbReference>
<evidence type="ECO:0000256" key="4">
    <source>
        <dbReference type="ARBA" id="ARBA00022723"/>
    </source>
</evidence>
<dbReference type="InterPro" id="IPR029060">
    <property type="entry name" value="PIN-like_dom_sf"/>
</dbReference>
<comment type="cofactor">
    <cofactor evidence="1">
        <name>Mg(2+)</name>
        <dbReference type="ChEBI" id="CHEBI:18420"/>
    </cofactor>
</comment>
<dbReference type="KEGG" id="fgg:FSB75_06005"/>
<gene>
    <name evidence="9" type="ORF">FSB75_06005</name>
</gene>
<reference evidence="9 10" key="1">
    <citation type="journal article" date="2015" name="Int. J. Syst. Evol. Microbiol.">
        <title>Flavisolibacter ginsenosidimutans sp. nov., with ginsenoside-converting activity isolated from soil used for cultivating ginseng.</title>
        <authorList>
            <person name="Zhao Y."/>
            <person name="Liu Q."/>
            <person name="Kang M.S."/>
            <person name="Jin F."/>
            <person name="Yu H."/>
            <person name="Im W.T."/>
        </authorList>
    </citation>
    <scope>NUCLEOTIDE SEQUENCE [LARGE SCALE GENOMIC DNA]</scope>
    <source>
        <strain evidence="9 10">Gsoil 636</strain>
    </source>
</reference>
<protein>
    <submittedName>
        <fullName evidence="9">Type II toxin-antitoxin system VapC family toxin</fullName>
    </submittedName>
</protein>
<evidence type="ECO:0000256" key="3">
    <source>
        <dbReference type="ARBA" id="ARBA00022722"/>
    </source>
</evidence>
<proteinExistence type="inferred from homology"/>
<dbReference type="Gene3D" id="3.40.50.1010">
    <property type="entry name" value="5'-nuclease"/>
    <property type="match status" value="1"/>
</dbReference>
<keyword evidence="6" id="KW-0460">Magnesium</keyword>
<keyword evidence="3" id="KW-0540">Nuclease</keyword>
<dbReference type="OrthoDB" id="9796690at2"/>
<sequence length="134" mass="14994">MKPALVDTDILSEFLRGTAKVVENAEKYLQEYDAINFSIITYYEILNGLLYKDARKQLQKFTDFSELNKVLPLTVSATKQAAGIYAELKKTGQPIGHTDCLIAGIALTNGLQLVTNNTDHFKRVSGLELVNWLE</sequence>
<evidence type="ECO:0000256" key="2">
    <source>
        <dbReference type="ARBA" id="ARBA00022649"/>
    </source>
</evidence>
<dbReference type="GO" id="GO:0004518">
    <property type="term" value="F:nuclease activity"/>
    <property type="evidence" value="ECO:0007669"/>
    <property type="project" value="UniProtKB-KW"/>
</dbReference>
<dbReference type="AlphaFoldDB" id="A0A5B8UG50"/>
<dbReference type="CDD" id="cd18744">
    <property type="entry name" value="PIN_VapC4-5_FitB-like"/>
    <property type="match status" value="1"/>
</dbReference>
<keyword evidence="10" id="KW-1185">Reference proteome</keyword>
<dbReference type="Pfam" id="PF01850">
    <property type="entry name" value="PIN"/>
    <property type="match status" value="1"/>
</dbReference>
<dbReference type="GO" id="GO:0016787">
    <property type="term" value="F:hydrolase activity"/>
    <property type="evidence" value="ECO:0007669"/>
    <property type="project" value="UniProtKB-KW"/>
</dbReference>
<evidence type="ECO:0000256" key="7">
    <source>
        <dbReference type="ARBA" id="ARBA00038093"/>
    </source>
</evidence>
<dbReference type="SUPFAM" id="SSF88723">
    <property type="entry name" value="PIN domain-like"/>
    <property type="match status" value="1"/>
</dbReference>
<evidence type="ECO:0000259" key="8">
    <source>
        <dbReference type="Pfam" id="PF01850"/>
    </source>
</evidence>
<name>A0A5B8UG50_9BACT</name>
<dbReference type="PANTHER" id="PTHR33653">
    <property type="entry name" value="RIBONUCLEASE VAPC2"/>
    <property type="match status" value="1"/>
</dbReference>